<evidence type="ECO:0000259" key="8">
    <source>
        <dbReference type="SMART" id="SM01046"/>
    </source>
</evidence>
<keyword evidence="3" id="KW-0678">Repressor</keyword>
<dbReference type="InterPro" id="IPR037000">
    <property type="entry name" value="Ski_DNA-bd_sf"/>
</dbReference>
<evidence type="ECO:0000256" key="3">
    <source>
        <dbReference type="ARBA" id="ARBA00022491"/>
    </source>
</evidence>
<evidence type="ECO:0000313" key="10">
    <source>
        <dbReference type="Proteomes" id="UP000472276"/>
    </source>
</evidence>
<dbReference type="FunFam" id="3.10.390.10:FF:000001">
    <property type="entry name" value="SKI family transcriptional corepressor 1"/>
    <property type="match status" value="1"/>
</dbReference>
<dbReference type="GO" id="GO:0030514">
    <property type="term" value="P:negative regulation of BMP signaling pathway"/>
    <property type="evidence" value="ECO:0007669"/>
    <property type="project" value="TreeGrafter"/>
</dbReference>
<dbReference type="AlphaFoldDB" id="A0A668TC55"/>
<dbReference type="PANTHER" id="PTHR10005:SF8">
    <property type="entry name" value="SKI FAMILY TRANSCRIPTIONAL COREPRESSOR 1"/>
    <property type="match status" value="1"/>
</dbReference>
<dbReference type="Pfam" id="PF02437">
    <property type="entry name" value="Ski_Sno_DHD"/>
    <property type="match status" value="1"/>
</dbReference>
<dbReference type="Pfam" id="PF08782">
    <property type="entry name" value="c-SKI_SMAD_bind"/>
    <property type="match status" value="1"/>
</dbReference>
<dbReference type="FunFam" id="3.10.260.20:FF:000003">
    <property type="entry name" value="SKI family transcriptional corepressor 1 homolog-B-like"/>
    <property type="match status" value="1"/>
</dbReference>
<dbReference type="OMA" id="FYAHTRT"/>
<dbReference type="Ensembl" id="ENSOABT00000025383.2">
    <property type="protein sequence ID" value="ENSOABP00000024669.1"/>
    <property type="gene ID" value="ENSOABG00000011757.2"/>
</dbReference>
<evidence type="ECO:0000256" key="1">
    <source>
        <dbReference type="ARBA" id="ARBA00004123"/>
    </source>
</evidence>
<dbReference type="GO" id="GO:0005737">
    <property type="term" value="C:cytoplasm"/>
    <property type="evidence" value="ECO:0007669"/>
    <property type="project" value="TreeGrafter"/>
</dbReference>
<keyword evidence="6" id="KW-0539">Nucleus</keyword>
<keyword evidence="4" id="KW-0805">Transcription regulation</keyword>
<dbReference type="InterPro" id="IPR010919">
    <property type="entry name" value="SAND-like_dom_sf"/>
</dbReference>
<keyword evidence="5" id="KW-0804">Transcription</keyword>
<dbReference type="SMART" id="SM01046">
    <property type="entry name" value="c-SKI_SMAD_bind"/>
    <property type="match status" value="1"/>
</dbReference>
<evidence type="ECO:0000256" key="6">
    <source>
        <dbReference type="ARBA" id="ARBA00023242"/>
    </source>
</evidence>
<dbReference type="SUPFAM" id="SSF63763">
    <property type="entry name" value="SAND domain-like"/>
    <property type="match status" value="1"/>
</dbReference>
<proteinExistence type="inferred from homology"/>
<name>A0A668TC55_OREAU</name>
<dbReference type="GO" id="GO:0005667">
    <property type="term" value="C:transcription regulator complex"/>
    <property type="evidence" value="ECO:0007669"/>
    <property type="project" value="TreeGrafter"/>
</dbReference>
<protein>
    <recommendedName>
        <fullName evidence="8">c-SKI SMAD4-binding domain-containing protein</fullName>
    </recommendedName>
</protein>
<dbReference type="InterPro" id="IPR009061">
    <property type="entry name" value="DNA-bd_dom_put_sf"/>
</dbReference>
<dbReference type="PANTHER" id="PTHR10005">
    <property type="entry name" value="SKI ONCOGENE-RELATED"/>
    <property type="match status" value="1"/>
</dbReference>
<dbReference type="InterPro" id="IPR003380">
    <property type="entry name" value="SKI/SNO/DAC"/>
</dbReference>
<evidence type="ECO:0000313" key="9">
    <source>
        <dbReference type="Ensembl" id="ENSOABP00000024669.1"/>
    </source>
</evidence>
<feature type="compositionally biased region" description="Low complexity" evidence="7">
    <location>
        <begin position="235"/>
        <end position="246"/>
    </location>
</feature>
<dbReference type="InterPro" id="IPR014890">
    <property type="entry name" value="c-SKI_SMAD4-bd_dom"/>
</dbReference>
<organism evidence="9 10">
    <name type="scientific">Oreochromis aureus</name>
    <name type="common">Israeli tilapia</name>
    <name type="synonym">Chromis aureus</name>
    <dbReference type="NCBI Taxonomy" id="47969"/>
    <lineage>
        <taxon>Eukaryota</taxon>
        <taxon>Metazoa</taxon>
        <taxon>Chordata</taxon>
        <taxon>Craniata</taxon>
        <taxon>Vertebrata</taxon>
        <taxon>Euteleostomi</taxon>
        <taxon>Actinopterygii</taxon>
        <taxon>Neopterygii</taxon>
        <taxon>Teleostei</taxon>
        <taxon>Neoteleostei</taxon>
        <taxon>Acanthomorphata</taxon>
        <taxon>Ovalentaria</taxon>
        <taxon>Cichlomorphae</taxon>
        <taxon>Cichliformes</taxon>
        <taxon>Cichlidae</taxon>
        <taxon>African cichlids</taxon>
        <taxon>Pseudocrenilabrinae</taxon>
        <taxon>Oreochromini</taxon>
        <taxon>Oreochromis</taxon>
    </lineage>
</organism>
<dbReference type="GO" id="GO:0000978">
    <property type="term" value="F:RNA polymerase II cis-regulatory region sequence-specific DNA binding"/>
    <property type="evidence" value="ECO:0007669"/>
    <property type="project" value="TreeGrafter"/>
</dbReference>
<evidence type="ECO:0000256" key="2">
    <source>
        <dbReference type="ARBA" id="ARBA00009513"/>
    </source>
</evidence>
<feature type="region of interest" description="Disordered" evidence="7">
    <location>
        <begin position="228"/>
        <end position="259"/>
    </location>
</feature>
<sequence length="352" mass="40050">MDSIPAGRDSTSSPNSKQELSYPSTNLKPNQVGETVLYGIPIVSLVIDGQERLCLAQISNTLLKNYSYNEIHNRRVALGITCVQCTPVQLEILRRAGAMPISSRRCGMITKREAERLCKSFLGAHSPPKLPENFAFDVSHECAWGSRGSFIPARYNSSRAKCIKCSYCNMYFSPNKFIFHSHRTPESKYTQPDAANFNSWRRHLKLTDKGSPTEILHAWEDVKAMFNGGSRKRTLPGSGSESSSPLKSHEPSRPQSSPEIPTFIFLPLFKKKKLKKGRKNDIDLFCLKMRVQVKKSRLPQWRRSKRNLLMNKAARSTSESRMKVSYTEVRKRDFKKKKKSSGDVGLHFCRRT</sequence>
<reference evidence="9" key="1">
    <citation type="submission" date="2025-08" db="UniProtKB">
        <authorList>
            <consortium name="Ensembl"/>
        </authorList>
    </citation>
    <scope>IDENTIFICATION</scope>
</reference>
<dbReference type="CDD" id="cd21080">
    <property type="entry name" value="DHD_Skor"/>
    <property type="match status" value="1"/>
</dbReference>
<comment type="subcellular location">
    <subcellularLocation>
        <location evidence="1">Nucleus</location>
    </subcellularLocation>
</comment>
<comment type="similarity">
    <text evidence="2">Belongs to the SKI family.</text>
</comment>
<dbReference type="Gene3D" id="3.10.260.20">
    <property type="entry name" value="Ski"/>
    <property type="match status" value="1"/>
</dbReference>
<evidence type="ECO:0000256" key="5">
    <source>
        <dbReference type="ARBA" id="ARBA00023163"/>
    </source>
</evidence>
<reference evidence="9" key="2">
    <citation type="submission" date="2025-09" db="UniProtKB">
        <authorList>
            <consortium name="Ensembl"/>
        </authorList>
    </citation>
    <scope>IDENTIFICATION</scope>
</reference>
<dbReference type="SUPFAM" id="SSF46955">
    <property type="entry name" value="Putative DNA-binding domain"/>
    <property type="match status" value="1"/>
</dbReference>
<dbReference type="GO" id="GO:0000981">
    <property type="term" value="F:DNA-binding transcription factor activity, RNA polymerase II-specific"/>
    <property type="evidence" value="ECO:0007669"/>
    <property type="project" value="TreeGrafter"/>
</dbReference>
<dbReference type="Proteomes" id="UP000472276">
    <property type="component" value="Unassembled WGS sequence"/>
</dbReference>
<feature type="compositionally biased region" description="Polar residues" evidence="7">
    <location>
        <begin position="9"/>
        <end position="27"/>
    </location>
</feature>
<dbReference type="GO" id="GO:0000122">
    <property type="term" value="P:negative regulation of transcription by RNA polymerase II"/>
    <property type="evidence" value="ECO:0007669"/>
    <property type="project" value="TreeGrafter"/>
</dbReference>
<accession>A0A668TC55</accession>
<keyword evidence="10" id="KW-1185">Reference proteome</keyword>
<feature type="region of interest" description="Disordered" evidence="7">
    <location>
        <begin position="333"/>
        <end position="352"/>
    </location>
</feature>
<dbReference type="GO" id="GO:0005634">
    <property type="term" value="C:nucleus"/>
    <property type="evidence" value="ECO:0007669"/>
    <property type="project" value="UniProtKB-SubCell"/>
</dbReference>
<evidence type="ECO:0000256" key="4">
    <source>
        <dbReference type="ARBA" id="ARBA00023015"/>
    </source>
</evidence>
<dbReference type="InterPro" id="IPR023216">
    <property type="entry name" value="Tscrpt_reg_SKI_SnoN"/>
</dbReference>
<dbReference type="GO" id="GO:0046332">
    <property type="term" value="F:SMAD binding"/>
    <property type="evidence" value="ECO:0007669"/>
    <property type="project" value="InterPro"/>
</dbReference>
<dbReference type="Gene3D" id="3.10.390.10">
    <property type="entry name" value="SAND domain-like"/>
    <property type="match status" value="1"/>
</dbReference>
<feature type="domain" description="c-SKI SMAD4-binding" evidence="8">
    <location>
        <begin position="135"/>
        <end position="227"/>
    </location>
</feature>
<evidence type="ECO:0000256" key="7">
    <source>
        <dbReference type="SAM" id="MobiDB-lite"/>
    </source>
</evidence>
<feature type="region of interest" description="Disordered" evidence="7">
    <location>
        <begin position="1"/>
        <end position="27"/>
    </location>
</feature>